<proteinExistence type="predicted"/>
<dbReference type="Pfam" id="PF13443">
    <property type="entry name" value="HTH_26"/>
    <property type="match status" value="1"/>
</dbReference>
<dbReference type="InterPro" id="IPR010982">
    <property type="entry name" value="Lambda_DNA-bd_dom_sf"/>
</dbReference>
<dbReference type="AlphaFoldDB" id="D1Q0C2"/>
<evidence type="ECO:0000313" key="3">
    <source>
        <dbReference type="Proteomes" id="UP000003160"/>
    </source>
</evidence>
<comment type="caution">
    <text evidence="2">The sequence shown here is derived from an EMBL/GenBank/DDBJ whole genome shotgun (WGS) entry which is preliminary data.</text>
</comment>
<dbReference type="CDD" id="cd00093">
    <property type="entry name" value="HTH_XRE"/>
    <property type="match status" value="1"/>
</dbReference>
<reference evidence="2 3" key="1">
    <citation type="submission" date="2009-10" db="EMBL/GenBank/DDBJ databases">
        <authorList>
            <person name="Qin X."/>
            <person name="Bachman B."/>
            <person name="Battles P."/>
            <person name="Bell A."/>
            <person name="Bess C."/>
            <person name="Bickham C."/>
            <person name="Chaboub L."/>
            <person name="Chen D."/>
            <person name="Coyle M."/>
            <person name="Deiros D.R."/>
            <person name="Dinh H."/>
            <person name="Forbes L."/>
            <person name="Fowler G."/>
            <person name="Francisco L."/>
            <person name="Fu Q."/>
            <person name="Gubbala S."/>
            <person name="Hale W."/>
            <person name="Han Y."/>
            <person name="Hemphill L."/>
            <person name="Highlander S.K."/>
            <person name="Hirani K."/>
            <person name="Hogues M."/>
            <person name="Jackson L."/>
            <person name="Jakkamsetti A."/>
            <person name="Javaid M."/>
            <person name="Jiang H."/>
            <person name="Korchina V."/>
            <person name="Kovar C."/>
            <person name="Lara F."/>
            <person name="Lee S."/>
            <person name="Mata R."/>
            <person name="Mathew T."/>
            <person name="Moen C."/>
            <person name="Morales K."/>
            <person name="Munidasa M."/>
            <person name="Nazareth L."/>
            <person name="Ngo R."/>
            <person name="Nguyen L."/>
            <person name="Okwuonu G."/>
            <person name="Ongeri F."/>
            <person name="Patil S."/>
            <person name="Petrosino J."/>
            <person name="Pham C."/>
            <person name="Pham P."/>
            <person name="Pu L.-L."/>
            <person name="Puazo M."/>
            <person name="Raj R."/>
            <person name="Reid J."/>
            <person name="Rouhana J."/>
            <person name="Saada N."/>
            <person name="Shang Y."/>
            <person name="Simmons D."/>
            <person name="Thornton R."/>
            <person name="Warren J."/>
            <person name="Weissenberger G."/>
            <person name="Zhang J."/>
            <person name="Zhang L."/>
            <person name="Zhou C."/>
            <person name="Zhu D."/>
            <person name="Muzny D."/>
            <person name="Worley K."/>
            <person name="Gibbs R."/>
        </authorList>
    </citation>
    <scope>NUCLEOTIDE SEQUENCE [LARGE SCALE GENOMIC DNA]</scope>
    <source>
        <strain evidence="2 3">DSM 17361</strain>
    </source>
</reference>
<dbReference type="OrthoDB" id="1270373at2"/>
<name>D1Q0C2_9BACT</name>
<dbReference type="PROSITE" id="PS50943">
    <property type="entry name" value="HTH_CROC1"/>
    <property type="match status" value="1"/>
</dbReference>
<keyword evidence="3" id="KW-1185">Reference proteome</keyword>
<dbReference type="Gene3D" id="1.10.260.40">
    <property type="entry name" value="lambda repressor-like DNA-binding domains"/>
    <property type="match status" value="1"/>
</dbReference>
<dbReference type="SUPFAM" id="SSF47413">
    <property type="entry name" value="lambda repressor-like DNA-binding domains"/>
    <property type="match status" value="1"/>
</dbReference>
<dbReference type="EMBL" id="ACKS01000108">
    <property type="protein sequence ID" value="EFA42907.1"/>
    <property type="molecule type" value="Genomic_DNA"/>
</dbReference>
<sequence length="105" mass="11998">MDIYIKDVIKAKGLQLQQVAERIGYKSLPSFYRQINSPESISMKTLLKIADSVGCKVNDFFFPPSEKIVNRNNFLAIVKYNGELKEVTSVEELEKIVGDLKKEEK</sequence>
<dbReference type="Proteomes" id="UP000003160">
    <property type="component" value="Unassembled WGS sequence"/>
</dbReference>
<protein>
    <recommendedName>
        <fullName evidence="1">HTH cro/C1-type domain-containing protein</fullName>
    </recommendedName>
</protein>
<evidence type="ECO:0000259" key="1">
    <source>
        <dbReference type="PROSITE" id="PS50943"/>
    </source>
</evidence>
<dbReference type="RefSeq" id="WP_007175052.1">
    <property type="nucleotide sequence ID" value="NZ_GG704783.1"/>
</dbReference>
<organism evidence="2 3">
    <name type="scientific">Hallella bergensis DSM 17361</name>
    <dbReference type="NCBI Taxonomy" id="585502"/>
    <lineage>
        <taxon>Bacteria</taxon>
        <taxon>Pseudomonadati</taxon>
        <taxon>Bacteroidota</taxon>
        <taxon>Bacteroidia</taxon>
        <taxon>Bacteroidales</taxon>
        <taxon>Prevotellaceae</taxon>
        <taxon>Hallella</taxon>
    </lineage>
</organism>
<accession>D1Q0C2</accession>
<dbReference type="InterPro" id="IPR001387">
    <property type="entry name" value="Cro/C1-type_HTH"/>
</dbReference>
<feature type="domain" description="HTH cro/C1-type" evidence="1">
    <location>
        <begin position="5"/>
        <end position="60"/>
    </location>
</feature>
<dbReference type="GO" id="GO:0003677">
    <property type="term" value="F:DNA binding"/>
    <property type="evidence" value="ECO:0007669"/>
    <property type="project" value="InterPro"/>
</dbReference>
<gene>
    <name evidence="2" type="ORF">HMPREF0645_2657</name>
</gene>
<dbReference type="HOGENOM" id="CLU_2234063_0_0_10"/>
<evidence type="ECO:0000313" key="2">
    <source>
        <dbReference type="EMBL" id="EFA42907.1"/>
    </source>
</evidence>